<dbReference type="GO" id="GO:0003729">
    <property type="term" value="F:mRNA binding"/>
    <property type="evidence" value="ECO:0007669"/>
    <property type="project" value="TreeGrafter"/>
</dbReference>
<dbReference type="GO" id="GO:0004386">
    <property type="term" value="F:helicase activity"/>
    <property type="evidence" value="ECO:0007669"/>
    <property type="project" value="InterPro"/>
</dbReference>
<dbReference type="Proteomes" id="UP000444721">
    <property type="component" value="Unassembled WGS sequence"/>
</dbReference>
<protein>
    <recommendedName>
        <fullName evidence="8">Intron-binding protein aquarius N-terminal domain-containing protein</fullName>
    </recommendedName>
</protein>
<feature type="domain" description="RNA helicase aquarius N-terminal" evidence="4">
    <location>
        <begin position="79"/>
        <end position="434"/>
    </location>
</feature>
<dbReference type="VEuPathDB" id="AmoebaDB:NF0011210"/>
<evidence type="ECO:0000256" key="1">
    <source>
        <dbReference type="SAM" id="MobiDB-lite"/>
    </source>
</evidence>
<dbReference type="Pfam" id="PF21143">
    <property type="entry name" value="Aquarius_N_2nd"/>
    <property type="match status" value="1"/>
</dbReference>
<feature type="domain" description="RNA helicase aquarius beta-barrel" evidence="5">
    <location>
        <begin position="523"/>
        <end position="690"/>
    </location>
</feature>
<evidence type="ECO:0000259" key="4">
    <source>
        <dbReference type="Pfam" id="PF16399"/>
    </source>
</evidence>
<feature type="compositionally biased region" description="Basic and acidic residues" evidence="1">
    <location>
        <begin position="18"/>
        <end position="53"/>
    </location>
</feature>
<evidence type="ECO:0000313" key="6">
    <source>
        <dbReference type="EMBL" id="KAF0985078.1"/>
    </source>
</evidence>
<dbReference type="InterPro" id="IPR041677">
    <property type="entry name" value="DNA2/NAM7_AAA_11"/>
</dbReference>
<gene>
    <name evidence="6" type="ORF">FDP41_000117</name>
</gene>
<evidence type="ECO:0000313" key="7">
    <source>
        <dbReference type="Proteomes" id="UP000444721"/>
    </source>
</evidence>
<dbReference type="InterPro" id="IPR048966">
    <property type="entry name" value="Aquarius_b-barrel"/>
</dbReference>
<evidence type="ECO:0000259" key="5">
    <source>
        <dbReference type="Pfam" id="PF21143"/>
    </source>
</evidence>
<dbReference type="InterPro" id="IPR032174">
    <property type="entry name" value="Aquarius_N"/>
</dbReference>
<dbReference type="Pfam" id="PF13086">
    <property type="entry name" value="AAA_11"/>
    <property type="match status" value="1"/>
</dbReference>
<proteinExistence type="predicted"/>
<dbReference type="GeneID" id="68107335"/>
<dbReference type="VEuPathDB" id="AmoebaDB:FDP41_000117"/>
<name>A0A6A5CIL1_NAEFO</name>
<dbReference type="GO" id="GO:0071013">
    <property type="term" value="C:catalytic step 2 spliceosome"/>
    <property type="evidence" value="ECO:0007669"/>
    <property type="project" value="TreeGrafter"/>
</dbReference>
<evidence type="ECO:0008006" key="8">
    <source>
        <dbReference type="Google" id="ProtNLM"/>
    </source>
</evidence>
<feature type="domain" description="DNA2/NAM7 helicase helicase" evidence="2">
    <location>
        <begin position="805"/>
        <end position="1103"/>
    </location>
</feature>
<dbReference type="OMA" id="YRVWLDC"/>
<dbReference type="Pfam" id="PF16399">
    <property type="entry name" value="Aquarius_N_1st"/>
    <property type="match status" value="1"/>
</dbReference>
<reference evidence="6 7" key="1">
    <citation type="journal article" date="2019" name="Sci. Rep.">
        <title>Nanopore sequencing improves the draft genome of the human pathogenic amoeba Naegleria fowleri.</title>
        <authorList>
            <person name="Liechti N."/>
            <person name="Schurch N."/>
            <person name="Bruggmann R."/>
            <person name="Wittwer M."/>
        </authorList>
    </citation>
    <scope>NUCLEOTIDE SEQUENCE [LARGE SCALE GENOMIC DNA]</scope>
    <source>
        <strain evidence="6 7">ATCC 30894</strain>
    </source>
</reference>
<dbReference type="PANTHER" id="PTHR10887">
    <property type="entry name" value="DNA2/NAM7 HELICASE FAMILY"/>
    <property type="match status" value="1"/>
</dbReference>
<feature type="domain" description="DNA2/NAM7 helicase-like C-terminal" evidence="3">
    <location>
        <begin position="1172"/>
        <end position="1302"/>
    </location>
</feature>
<dbReference type="InterPro" id="IPR047187">
    <property type="entry name" value="SF1_C_Upf1"/>
</dbReference>
<dbReference type="OrthoDB" id="1879at2759"/>
<sequence length="1359" mass="156559">MPPKRKNISSRGTNQPQEEAKQEAHDDDHQHDENVNDRDNDSVDPHSESDTKKIKLSGAETSSLTSNEKRMNALASRLDNYDEKVISEIFEIIEAELLNENSGVFSVLESSKFIENFIFKYLDESRRSSKEFLLTSIVIANQQSDFKTVAKHPKFDMLFKSSITLNCEKTKEKLIMIVFLINCFSHIDLLNKLCLDLVSLPLWKHVNPSRRNAEIEKRDLSKYWKKISSKKSAEDALKSDFLPSLVNHFLNTLETLQLTDLEEHTKEANMIYCERFLEFLIDLLSQLPTRRFSRFYLSDAHVLERLRLFIRSGTSSKKFSQLVEGFDFYLNFDINDDTGVALSPIEAIGVHSENVQNLQKTALRFFPDQLRDLYLQDFATIQQRNFLEKTLKTLRKEDLLEFAKKLNFVGPFETGDNISMELLIEIIVANHEKKLSQIERINNTPIYPTEKTIWEDITLTSSSPPNMLYKGSNIPLPKLSIQYLSLYDYLLRNYTLYRQEKTFSLKRSLESIISDLKYTKNINTGKTDFVSGFRMALPLSKPFELVQVAAPKIGESVPSRVEGIISIDLSRIESEDVRKEWENIRKNDILFLVHIKASSQMAFDNEPRFDKGYGVVSIRGCELIRQEDQEGNVINAQTKLAEQDETLEFDLYSPERKLIVLLDPVQYVLDKAEQEKSKTDLYSHFNIVIRQKPKDNNFKAVLESIRDLMNEGTDQIPGWIMDYILGYEPTIEQEAVVGEVTVDFSDTFIDENHLKETLSIKETPSSPAESNYFKVSFLNGQANSYRSYIPHDVRIRSKTHTQYRFNAQQVKAITSASIPEKGLVYVQTPPGCGKYQVLTKIIENLYLNHPQQRIVVITRSNLTLNSVFENLEKSRVHERHLLRLGGEKNEYSKFGRVNYMLAQRLEALRAFDVLVSSLGMAQFSNTSCETASHFFIGKVFPLWKTFLEKAQFLKENSTPNDISFFENNFPFMEYFKQVLGNDKIFQSTQYQENMNKAFELFSEISLLFEIICECKVFENVRNYHGRSNHILTHQSRVVGMTSTHAAIKRSSFKQQKFEYDTLIIEDAARISEIESFIPMSGSSRLSKIILLGDNNQLSPVIYNKQVELFSNVKQSLFTRFSRFIDESKMITLPYDSTEISPNLVPLFKWNYSGIYEYGVVKSSDETMKLNGFKYNYQMLNVEDYQGQGEIQPYPHMFQNLGEAEYAIALYMYLRLVGHEANSITILTPYQGQKSLIRSIAKRRCGSLGEPKKITTIDRYQGQLNDIVILSMVRTSTPGYMNDPKRMAVALSCARRGLFVLCRVSKFANCKPFTDNSLMDLFTKDGRLTHALQIDNESPNSVTNVFELGKVVYQLAQKNG</sequence>
<dbReference type="EMBL" id="VFQX01000001">
    <property type="protein sequence ID" value="KAF0985078.1"/>
    <property type="molecule type" value="Genomic_DNA"/>
</dbReference>
<dbReference type="Gene3D" id="3.40.50.300">
    <property type="entry name" value="P-loop containing nucleotide triphosphate hydrolases"/>
    <property type="match status" value="2"/>
</dbReference>
<organism evidence="6 7">
    <name type="scientific">Naegleria fowleri</name>
    <name type="common">Brain eating amoeba</name>
    <dbReference type="NCBI Taxonomy" id="5763"/>
    <lineage>
        <taxon>Eukaryota</taxon>
        <taxon>Discoba</taxon>
        <taxon>Heterolobosea</taxon>
        <taxon>Tetramitia</taxon>
        <taxon>Eutetramitia</taxon>
        <taxon>Vahlkampfiidae</taxon>
        <taxon>Naegleria</taxon>
    </lineage>
</organism>
<dbReference type="InterPro" id="IPR045055">
    <property type="entry name" value="DNA2/NAM7-like"/>
</dbReference>
<keyword evidence="7" id="KW-1185">Reference proteome</keyword>
<evidence type="ECO:0000259" key="2">
    <source>
        <dbReference type="Pfam" id="PF13086"/>
    </source>
</evidence>
<dbReference type="SUPFAM" id="SSF52540">
    <property type="entry name" value="P-loop containing nucleoside triphosphate hydrolases"/>
    <property type="match status" value="1"/>
</dbReference>
<evidence type="ECO:0000259" key="3">
    <source>
        <dbReference type="Pfam" id="PF13087"/>
    </source>
</evidence>
<feature type="region of interest" description="Disordered" evidence="1">
    <location>
        <begin position="1"/>
        <end position="68"/>
    </location>
</feature>
<comment type="caution">
    <text evidence="6">The sequence shown here is derived from an EMBL/GenBank/DDBJ whole genome shotgun (WGS) entry which is preliminary data.</text>
</comment>
<dbReference type="Pfam" id="PF13087">
    <property type="entry name" value="AAA_12"/>
    <property type="match status" value="1"/>
</dbReference>
<accession>A0A6A5CIL1</accession>
<dbReference type="RefSeq" id="XP_044569791.1">
    <property type="nucleotide sequence ID" value="XM_044702137.1"/>
</dbReference>
<dbReference type="VEuPathDB" id="AmoebaDB:NfTy_025680"/>
<dbReference type="InterPro" id="IPR041679">
    <property type="entry name" value="DNA2/NAM7-like_C"/>
</dbReference>
<dbReference type="PANTHER" id="PTHR10887:SF5">
    <property type="entry name" value="RNA HELICASE AQUARIUS"/>
    <property type="match status" value="1"/>
</dbReference>
<dbReference type="InterPro" id="IPR027417">
    <property type="entry name" value="P-loop_NTPase"/>
</dbReference>
<dbReference type="CDD" id="cd18808">
    <property type="entry name" value="SF1_C_Upf1"/>
    <property type="match status" value="1"/>
</dbReference>